<gene>
    <name evidence="1" type="ORF">LCGC14_0616450</name>
</gene>
<comment type="caution">
    <text evidence="1">The sequence shown here is derived from an EMBL/GenBank/DDBJ whole genome shotgun (WGS) entry which is preliminary data.</text>
</comment>
<name>A0A0F9R655_9ZZZZ</name>
<sequence length="2007" mass="229158">MLERYSRNALIEALVCSYKINIHIETVVPLEIEPLEIESNELDIFIPPNIQQYYEAMNRFYSQYTTEEGMIIDTTSNDLAKTALAQTTSFLISDYISVHTQAIEFSQSQVEKEYTSLITRTTTLITSLILLIPTVLSVGAGTAIHGLKNAALEGGIRAVTTAMLKTLIVYVASIPVQVLTEEFEELYIDPAIEAFMIKWAASTGSSRKTAEFLSMFVSSFREAFLGAGKSTVSSFFNMGSGSNIKTNVESNLVNIASLFDQSSEFYQQGSNIVQDLNLDYATQLSQEFDANLEATTAQVDKVSNAKKRSSLSYIKSIFSSDRVFSNLFSLPGYFVGGLGMGGTAQLLDLSTDIIFELEVGRLIDNKRHLDPILDQLNTQKNVLTEVSKMFRKLSAEQVSLETKPASESLNPLQRSFAFGPEYLNERIEVSDSKQKFRDTELKQNRLASIKALKIEKSASDIAFVAISEELLAESPGDPVFTDEDGVKHWILPFVRYNPLDGRPYVSWTEQNGNHYKVVKGNLDLDNFLQVLNLPKGKVPKYKEHYIIPNNKVEVLQDDGSIVYTTLRGDMSLSTVFKLIDYDFENTKLLHEQFIGDKDSIIITDGPNGRGFLSEDSIGNSDRYDWAERYEGYKYIKTNFEYILKGSGIFDYSFDSIENARVLHYLYKYIISPISQGMLKTFGIQNSKGKLNKPHLVKLLKNNFKKYWITQLDETAKVEIKNHNLENEWNDFVDILFSDIFDERLLTSSEGRIEHTIENRLALMIFSKILYDKSINIGSKEFDLKSLPSKLSEFINNPSKVIDLFKFFQQEEGKSLFLNSFTETFLKSPKEKILVTPNTANSYFGWTSEMLYIYNDLPSRLAHWFVDNPEVSHYSGIEYSKENPEFIEINKDLLGLDISTIDFPKSSRWFDLGVYNFLSAVVSHHMKAVMVSPKNKKGILDNQKIKNLGADSISSLIVDFWKQASNSIKNKQASIILPTRTVEILTSIFEVDKELNSINAKTEAKGMAEKILKTILTTSYRELFTISTWKVPEEQFFLFDVAALINSEINGQTIKINDLTNTLTTIFAKDTFKQNLMKLVDDIYLKESKRQYIKKQGLNFINSVRDLFINNINQLTTQDSSGNIKLILNGYYNFYFSTGNILTGEDLLGAKNTFLFDSSISGFKGEITSTTEFNSAMMVGYDDEDNIWIIPVEKINSLPKNIHEGIIDEEGNEHHNLYLSNSKGYRLVGPEFFEKGEIVTRDIDSLINIYESTRKSKQQLDEDGNYINIPIFSSDFFVAYGFASGNGYISAIQKTTINIEHIEAFKPAFLDQKISYQGVNFKREAPINPKTSLSVDSRVNLGYLNNFLHQIYGEFDAKHIERNILYVFDQLLQLNGKGRKLSDGQEIVYTKDYLKQLIAVLSPTEEQIKKITQYFVMLDSSDKESIKPTELERKEFYKTFQILLKNAKNNNLIKGTLSSRVLNNVFSSGSEINSKDDKIMYDLNLALQMLFGDVGITLLKTGYMSFKVKGEMVIDLDFRKHNKKVMGGFLNRLNIKPIYSIKAESGSQYLIGTRSISDYSKSLEVVASFLISGYRESYKVDGSTKYRFYTPQRSFGNELFDVYLDSHYKRSYHEEVMTKFLDFHLAKDVILKTLLISRGKSEKILNGRQIVFKELINMIKTTLDTSQMPEIGTGTDETKRKVALYHLEAQFLHEFYLIPESRITTPWQSTRYFGEIRKSILTGTSSQIIYGNAKIVNPLFHIDKTNPATGFHIPIDHSRFSELELQNILWTLDFHELYGEIKPEFLNDHMRLENIWEQIKNPIKNTYDRLYDILWNSPNSKFTLRFYQAHSTGVDQNQYLGKVIPSKSRGKGIIEGTKIEITLDRDDPQSRIQFNEKILSAIHYLVKYPYSFTVVKTGNAENLLYTSLTEILSEAFIKTSFSSRPNIVGGLLSSYANTNYEVWKNDWNKDSGSRKALWTILNIYPIYLFSDANSDNFGREDFAETLINFFEVLTGEKYEGIDEILKLK</sequence>
<proteinExistence type="predicted"/>
<dbReference type="EMBL" id="LAZR01001036">
    <property type="protein sequence ID" value="KKN52065.1"/>
    <property type="molecule type" value="Genomic_DNA"/>
</dbReference>
<organism evidence="1">
    <name type="scientific">marine sediment metagenome</name>
    <dbReference type="NCBI Taxonomy" id="412755"/>
    <lineage>
        <taxon>unclassified sequences</taxon>
        <taxon>metagenomes</taxon>
        <taxon>ecological metagenomes</taxon>
    </lineage>
</organism>
<reference evidence="1" key="1">
    <citation type="journal article" date="2015" name="Nature">
        <title>Complex archaea that bridge the gap between prokaryotes and eukaryotes.</title>
        <authorList>
            <person name="Spang A."/>
            <person name="Saw J.H."/>
            <person name="Jorgensen S.L."/>
            <person name="Zaremba-Niedzwiedzka K."/>
            <person name="Martijn J."/>
            <person name="Lind A.E."/>
            <person name="van Eijk R."/>
            <person name="Schleper C."/>
            <person name="Guy L."/>
            <person name="Ettema T.J."/>
        </authorList>
    </citation>
    <scope>NUCLEOTIDE SEQUENCE</scope>
</reference>
<evidence type="ECO:0000313" key="1">
    <source>
        <dbReference type="EMBL" id="KKN52065.1"/>
    </source>
</evidence>
<accession>A0A0F9R655</accession>
<protein>
    <submittedName>
        <fullName evidence="1">Uncharacterized protein</fullName>
    </submittedName>
</protein>